<organism evidence="2 3">
    <name type="scientific">Actinomadura logoneensis</name>
    <dbReference type="NCBI Taxonomy" id="2293572"/>
    <lineage>
        <taxon>Bacteria</taxon>
        <taxon>Bacillati</taxon>
        <taxon>Actinomycetota</taxon>
        <taxon>Actinomycetes</taxon>
        <taxon>Streptosporangiales</taxon>
        <taxon>Thermomonosporaceae</taxon>
        <taxon>Actinomadura</taxon>
    </lineage>
</organism>
<accession>A0A372JPM4</accession>
<dbReference type="EMBL" id="QURH01000175">
    <property type="protein sequence ID" value="RFU41972.1"/>
    <property type="molecule type" value="Genomic_DNA"/>
</dbReference>
<evidence type="ECO:0000256" key="1">
    <source>
        <dbReference type="SAM" id="MobiDB-lite"/>
    </source>
</evidence>
<proteinExistence type="predicted"/>
<reference evidence="2 3" key="1">
    <citation type="submission" date="2018-08" db="EMBL/GenBank/DDBJ databases">
        <title>Actinomadura jelena sp. nov., a novel Actinomycete isolated from soil in Chad.</title>
        <authorList>
            <person name="Shi L."/>
        </authorList>
    </citation>
    <scope>NUCLEOTIDE SEQUENCE [LARGE SCALE GENOMIC DNA]</scope>
    <source>
        <strain evidence="2 3">NEAU-G17</strain>
    </source>
</reference>
<dbReference type="InterPro" id="IPR005297">
    <property type="entry name" value="Lipoprotein_repeat"/>
</dbReference>
<name>A0A372JPM4_9ACTN</name>
<dbReference type="PANTHER" id="PTHR39335:SF1">
    <property type="entry name" value="BLL4220 PROTEIN"/>
    <property type="match status" value="1"/>
</dbReference>
<evidence type="ECO:0008006" key="4">
    <source>
        <dbReference type="Google" id="ProtNLM"/>
    </source>
</evidence>
<sequence>MTSPPGTGTPSPGAPTAAKTIATASIGGLGHILVDGKGRTLYMFEKDQGSTSSCTGQCAAVWPPAITKGKPQAGSGAKESMLGTASRNDGTMQVTYGGHPLYYYTPDGGMKGSVKGEGLNQFGGGWFVVSPDGKKVEQNTGGPGGGY</sequence>
<evidence type="ECO:0000313" key="2">
    <source>
        <dbReference type="EMBL" id="RFU41972.1"/>
    </source>
</evidence>
<dbReference type="OrthoDB" id="597632at2"/>
<keyword evidence="3" id="KW-1185">Reference proteome</keyword>
<evidence type="ECO:0000313" key="3">
    <source>
        <dbReference type="Proteomes" id="UP000261811"/>
    </source>
</evidence>
<comment type="caution">
    <text evidence="2">The sequence shown here is derived from an EMBL/GenBank/DDBJ whole genome shotgun (WGS) entry which is preliminary data.</text>
</comment>
<dbReference type="GO" id="GO:0043448">
    <property type="term" value="P:alkane catabolic process"/>
    <property type="evidence" value="ECO:0007669"/>
    <property type="project" value="TreeGrafter"/>
</dbReference>
<dbReference type="AlphaFoldDB" id="A0A372JPM4"/>
<dbReference type="Pfam" id="PF03640">
    <property type="entry name" value="Lipoprotein_15"/>
    <property type="match status" value="2"/>
</dbReference>
<feature type="region of interest" description="Disordered" evidence="1">
    <location>
        <begin position="66"/>
        <end position="89"/>
    </location>
</feature>
<dbReference type="PANTHER" id="PTHR39335">
    <property type="entry name" value="BLL4220 PROTEIN"/>
    <property type="match status" value="1"/>
</dbReference>
<gene>
    <name evidence="2" type="ORF">DZF91_09025</name>
</gene>
<protein>
    <recommendedName>
        <fullName evidence="4">Lipoprotein</fullName>
    </recommendedName>
</protein>
<dbReference type="Proteomes" id="UP000261811">
    <property type="component" value="Unassembled WGS sequence"/>
</dbReference>